<dbReference type="SUPFAM" id="SSF52317">
    <property type="entry name" value="Class I glutamine amidotransferase-like"/>
    <property type="match status" value="1"/>
</dbReference>
<organism evidence="11 12">
    <name type="scientific">Saccharopolyspora rectivirgula</name>
    <dbReference type="NCBI Taxonomy" id="28042"/>
    <lineage>
        <taxon>Bacteria</taxon>
        <taxon>Bacillati</taxon>
        <taxon>Actinomycetota</taxon>
        <taxon>Actinomycetes</taxon>
        <taxon>Pseudonocardiales</taxon>
        <taxon>Pseudonocardiaceae</taxon>
        <taxon>Saccharopolyspora</taxon>
    </lineage>
</organism>
<dbReference type="GO" id="GO:0008236">
    <property type="term" value="F:serine-type peptidase activity"/>
    <property type="evidence" value="ECO:0007669"/>
    <property type="project" value="UniProtKB-KW"/>
</dbReference>
<keyword evidence="6" id="KW-0720">Serine protease</keyword>
<comment type="caution">
    <text evidence="11">The sequence shown here is derived from an EMBL/GenBank/DDBJ whole genome shotgun (WGS) entry which is preliminary data.</text>
</comment>
<dbReference type="CDD" id="cd03146">
    <property type="entry name" value="GAT1_Peptidase_E"/>
    <property type="match status" value="1"/>
</dbReference>
<dbReference type="GO" id="GO:0006508">
    <property type="term" value="P:proteolysis"/>
    <property type="evidence" value="ECO:0007669"/>
    <property type="project" value="UniProtKB-KW"/>
</dbReference>
<proteinExistence type="inferred from homology"/>
<evidence type="ECO:0000256" key="10">
    <source>
        <dbReference type="ARBA" id="ARBA00075877"/>
    </source>
</evidence>
<reference evidence="11 12" key="1">
    <citation type="submission" date="2014-06" db="EMBL/GenBank/DDBJ databases">
        <title>Saccharopolyspora rectivirgula DSM-43113 Genome sequencing.</title>
        <authorList>
            <person name="Barrera C."/>
            <person name="Millon L."/>
            <person name="Rognon B."/>
            <person name="Zaugg C."/>
            <person name="Monod M."/>
        </authorList>
    </citation>
    <scope>NUCLEOTIDE SEQUENCE [LARGE SCALE GENOMIC DNA]</scope>
    <source>
        <strain evidence="11 12">DSM 43113</strain>
    </source>
</reference>
<evidence type="ECO:0000313" key="11">
    <source>
        <dbReference type="EMBL" id="KEI44566.1"/>
    </source>
</evidence>
<dbReference type="PANTHER" id="PTHR20842:SF0">
    <property type="entry name" value="ALPHA-ASPARTYL DIPEPTIDASE"/>
    <property type="match status" value="1"/>
</dbReference>
<evidence type="ECO:0000256" key="5">
    <source>
        <dbReference type="ARBA" id="ARBA00022801"/>
    </source>
</evidence>
<dbReference type="EC" id="3.4.13.21" evidence="9"/>
<dbReference type="FunFam" id="3.40.50.880:FF:000007">
    <property type="entry name" value="Peptidase E"/>
    <property type="match status" value="1"/>
</dbReference>
<evidence type="ECO:0000313" key="12">
    <source>
        <dbReference type="Proteomes" id="UP000031419"/>
    </source>
</evidence>
<keyword evidence="3" id="KW-0963">Cytoplasm</keyword>
<dbReference type="GO" id="GO:0016805">
    <property type="term" value="F:dipeptidase activity"/>
    <property type="evidence" value="ECO:0007669"/>
    <property type="project" value="UniProtKB-KW"/>
</dbReference>
<dbReference type="OrthoDB" id="3373764at2"/>
<dbReference type="InterPro" id="IPR005320">
    <property type="entry name" value="Peptidase_S51"/>
</dbReference>
<dbReference type="EMBL" id="JNVU01000025">
    <property type="protein sequence ID" value="KEI44566.1"/>
    <property type="molecule type" value="Genomic_DNA"/>
</dbReference>
<evidence type="ECO:0000256" key="7">
    <source>
        <dbReference type="ARBA" id="ARBA00022997"/>
    </source>
</evidence>
<dbReference type="PANTHER" id="PTHR20842">
    <property type="entry name" value="PROTEASE S51 ALPHA-ASPARTYL DIPEPTIDASE"/>
    <property type="match status" value="1"/>
</dbReference>
<evidence type="ECO:0000256" key="9">
    <source>
        <dbReference type="ARBA" id="ARBA00066675"/>
    </source>
</evidence>
<dbReference type="Gene3D" id="3.40.50.880">
    <property type="match status" value="1"/>
</dbReference>
<evidence type="ECO:0000256" key="2">
    <source>
        <dbReference type="ARBA" id="ARBA00006534"/>
    </source>
</evidence>
<comment type="similarity">
    <text evidence="2">Belongs to the peptidase S51 family.</text>
</comment>
<keyword evidence="12" id="KW-1185">Reference proteome</keyword>
<name>A0A073AZ17_9PSEU</name>
<gene>
    <name evidence="11" type="ORF">GU90_10415</name>
</gene>
<evidence type="ECO:0000256" key="8">
    <source>
        <dbReference type="ARBA" id="ARBA00050239"/>
    </source>
</evidence>
<keyword evidence="7" id="KW-0224">Dipeptidase</keyword>
<keyword evidence="4" id="KW-0645">Protease</keyword>
<dbReference type="Pfam" id="PF03575">
    <property type="entry name" value="Peptidase_S51"/>
    <property type="match status" value="1"/>
</dbReference>
<dbReference type="GO" id="GO:0005737">
    <property type="term" value="C:cytoplasm"/>
    <property type="evidence" value="ECO:0007669"/>
    <property type="project" value="UniProtKB-SubCell"/>
</dbReference>
<dbReference type="RefSeq" id="WP_029719370.1">
    <property type="nucleotide sequence ID" value="NZ_JNVU01000025.1"/>
</dbReference>
<accession>A0A073AZ17</accession>
<dbReference type="NCBIfam" id="NF003642">
    <property type="entry name" value="PRK05282.1"/>
    <property type="match status" value="1"/>
</dbReference>
<dbReference type="eggNOG" id="COG3340">
    <property type="taxonomic scope" value="Bacteria"/>
</dbReference>
<comment type="catalytic activity">
    <reaction evidence="8">
        <text>Dipeptidase E catalyzes the hydrolysis of dipeptides Asp-|-Xaa. It does not act on peptides with N-terminal Glu, Asn or Gln, nor does it cleave isoaspartyl peptides.</text>
        <dbReference type="EC" id="3.4.13.21"/>
    </reaction>
</comment>
<protein>
    <recommendedName>
        <fullName evidence="9">dipeptidase E</fullName>
        <ecNumber evidence="9">3.4.13.21</ecNumber>
    </recommendedName>
    <alternativeName>
        <fullName evidence="10">Asp-specific dipeptidase</fullName>
    </alternativeName>
</protein>
<dbReference type="AlphaFoldDB" id="A0A073AZ17"/>
<comment type="subcellular location">
    <subcellularLocation>
        <location evidence="1">Cytoplasm</location>
    </subcellularLocation>
</comment>
<sequence>MELLLLSSSATHGTGFLEHALPAVADWLDGRDRLLFIPCAKRDGDAYLQVVRSAVAPLGVAVDGLHQEPDPVAALRRAAALFVGGGNTFRLLSALQRTGLVEVIRERVQEGMPYLGASAGTNVACPSLRTSNDMPIVPPASFEALGLVPFQINPHYVDPDPRSTHMGETRDERIAEFLEENDVPVLGVREGSWLRISGDQAVLGGQPDARLFTRNAPVREVAGGEDLSFLLTSEPRYDCR</sequence>
<evidence type="ECO:0000256" key="1">
    <source>
        <dbReference type="ARBA" id="ARBA00004496"/>
    </source>
</evidence>
<keyword evidence="5" id="KW-0378">Hydrolase</keyword>
<dbReference type="Proteomes" id="UP000031419">
    <property type="component" value="Unassembled WGS sequence"/>
</dbReference>
<dbReference type="InterPro" id="IPR029062">
    <property type="entry name" value="Class_I_gatase-like"/>
</dbReference>
<evidence type="ECO:0000256" key="6">
    <source>
        <dbReference type="ARBA" id="ARBA00022825"/>
    </source>
</evidence>
<evidence type="ECO:0000256" key="4">
    <source>
        <dbReference type="ARBA" id="ARBA00022670"/>
    </source>
</evidence>
<evidence type="ECO:0000256" key="3">
    <source>
        <dbReference type="ARBA" id="ARBA00022490"/>
    </source>
</evidence>